<dbReference type="InterPro" id="IPR021257">
    <property type="entry name" value="DUF2809"/>
</dbReference>
<sequence>MNKRNRWVYLLLAFVIMGAGLLSRKLTAYLPHIVNIYAGDSLWALMIFVSAGFSFPAWRTKMIGMFAIVFCYFIEFTQLYHARWIDDIRKTPLGGLILGYGFLWSDILAYSIGVGVGMSWEYYRHRFKRSA</sequence>
<dbReference type="GeneID" id="93641833"/>
<evidence type="ECO:0008006" key="3">
    <source>
        <dbReference type="Google" id="ProtNLM"/>
    </source>
</evidence>
<evidence type="ECO:0000313" key="1">
    <source>
        <dbReference type="EMBL" id="AJI22550.1"/>
    </source>
</evidence>
<dbReference type="AlphaFoldDB" id="A0A0B6AC99"/>
<dbReference type="HOGENOM" id="CLU_133181_2_1_9"/>
<name>A0A0B6AC99_PRIM2</name>
<dbReference type="EMBL" id="CP009920">
    <property type="protein sequence ID" value="AJI22550.1"/>
    <property type="molecule type" value="Genomic_DNA"/>
</dbReference>
<dbReference type="Proteomes" id="UP000031829">
    <property type="component" value="Chromosome"/>
</dbReference>
<protein>
    <recommendedName>
        <fullName evidence="3">DUF2809 domain-containing protein</fullName>
    </recommendedName>
</protein>
<evidence type="ECO:0000313" key="2">
    <source>
        <dbReference type="Proteomes" id="UP000031829"/>
    </source>
</evidence>
<accession>A0A0B6AC99</accession>
<dbReference type="KEGG" id="bmeg:BG04_3785"/>
<gene>
    <name evidence="1" type="ORF">BG04_3785</name>
</gene>
<reference evidence="1 2" key="1">
    <citation type="journal article" date="2015" name="Genome Announc.">
        <title>Complete genome sequences for 35 biothreat assay-relevant bacillus species.</title>
        <authorList>
            <person name="Johnson S.L."/>
            <person name="Daligault H.E."/>
            <person name="Davenport K.W."/>
            <person name="Jaissle J."/>
            <person name="Frey K.G."/>
            <person name="Ladner J.T."/>
            <person name="Broomall S.M."/>
            <person name="Bishop-Lilly K.A."/>
            <person name="Bruce D.C."/>
            <person name="Gibbons H.S."/>
            <person name="Coyne S.R."/>
            <person name="Lo C.C."/>
            <person name="Meincke L."/>
            <person name="Munk A.C."/>
            <person name="Koroleva G.I."/>
            <person name="Rosenzweig C.N."/>
            <person name="Palacios G.F."/>
            <person name="Redden C.L."/>
            <person name="Minogue T.D."/>
            <person name="Chain P.S."/>
        </authorList>
    </citation>
    <scope>NUCLEOTIDE SEQUENCE [LARGE SCALE GENOMIC DNA]</scope>
    <source>
        <strain evidence="2">ATCC 14581 / DSM 32 / JCM 2506 / NBRC 15308 / NCIMB 9376 / NCTC 10342 / NRRL B-14308 / VKM B-512</strain>
    </source>
</reference>
<proteinExistence type="predicted"/>
<dbReference type="Pfam" id="PF10990">
    <property type="entry name" value="DUF2809"/>
    <property type="match status" value="1"/>
</dbReference>
<organism evidence="1 2">
    <name type="scientific">Priestia megaterium (strain ATCC 14581 / DSM 32 / CCUG 1817 / JCM 2506 / NBRC 15308 / NCIMB 9376 / NCTC 10342 / NRRL B-14308 / VKM B-512 / Ford 19)</name>
    <name type="common">Bacillus megaterium</name>
    <dbReference type="NCBI Taxonomy" id="1348623"/>
    <lineage>
        <taxon>Bacteria</taxon>
        <taxon>Bacillati</taxon>
        <taxon>Bacillota</taxon>
        <taxon>Bacilli</taxon>
        <taxon>Bacillales</taxon>
        <taxon>Bacillaceae</taxon>
        <taxon>Priestia</taxon>
    </lineage>
</organism>
<dbReference type="RefSeq" id="WP_016763522.1">
    <property type="nucleotide sequence ID" value="NZ_BCVB01000002.1"/>
</dbReference>